<gene>
    <name evidence="1" type="ORF">GGQ68_004645</name>
</gene>
<proteinExistence type="predicted"/>
<dbReference type="AlphaFoldDB" id="A0A7W6DY34"/>
<dbReference type="EMBL" id="JACIEJ010000018">
    <property type="protein sequence ID" value="MBB3988288.1"/>
    <property type="molecule type" value="Genomic_DNA"/>
</dbReference>
<dbReference type="Proteomes" id="UP000541426">
    <property type="component" value="Unassembled WGS sequence"/>
</dbReference>
<evidence type="ECO:0000313" key="1">
    <source>
        <dbReference type="EMBL" id="MBB3988288.1"/>
    </source>
</evidence>
<protein>
    <submittedName>
        <fullName evidence="1">Uncharacterized protein</fullName>
    </submittedName>
</protein>
<organism evidence="1 2">
    <name type="scientific">Sagittula marina</name>
    <dbReference type="NCBI Taxonomy" id="943940"/>
    <lineage>
        <taxon>Bacteria</taxon>
        <taxon>Pseudomonadati</taxon>
        <taxon>Pseudomonadota</taxon>
        <taxon>Alphaproteobacteria</taxon>
        <taxon>Rhodobacterales</taxon>
        <taxon>Roseobacteraceae</taxon>
        <taxon>Sagittula</taxon>
    </lineage>
</organism>
<comment type="caution">
    <text evidence="1">The sequence shown here is derived from an EMBL/GenBank/DDBJ whole genome shotgun (WGS) entry which is preliminary data.</text>
</comment>
<accession>A0A7W6DY34</accession>
<keyword evidence="2" id="KW-1185">Reference proteome</keyword>
<sequence length="43" mass="4792">MTRANLPMPGFILIRAFIFDSAVMTGGQRIALELNRESSPLQK</sequence>
<reference evidence="1 2" key="1">
    <citation type="submission" date="2020-08" db="EMBL/GenBank/DDBJ databases">
        <title>Genomic Encyclopedia of Type Strains, Phase IV (KMG-IV): sequencing the most valuable type-strain genomes for metagenomic binning, comparative biology and taxonomic classification.</title>
        <authorList>
            <person name="Goeker M."/>
        </authorList>
    </citation>
    <scope>NUCLEOTIDE SEQUENCE [LARGE SCALE GENOMIC DNA]</scope>
    <source>
        <strain evidence="1 2">DSM 102235</strain>
    </source>
</reference>
<evidence type="ECO:0000313" key="2">
    <source>
        <dbReference type="Proteomes" id="UP000541426"/>
    </source>
</evidence>
<name>A0A7W6DY34_9RHOB</name>